<dbReference type="Pfam" id="PF09850">
    <property type="entry name" value="DotU"/>
    <property type="match status" value="1"/>
</dbReference>
<keyword evidence="1" id="KW-0472">Membrane</keyword>
<name>A0A7X6DS82_9BACT</name>
<sequence>MASANAGERKRLVDLFSDLFILGAHLKTARDYGTPDALRMRLVEMFNAAEREAKRLAVPDDAVQQARFAVAAFLDEMILGVPSPHRDAWSARPLQYEFFRENVAGVEFFNRLDGLRKSISSNRDVVEVYYLCLVLGFEGQYKLHGREKLKDLIDGLAREIQPRPGEVPLLSPHGKRPDELIEMVKQGIPSWVVAVSCFAIVFLLYISLSLLISRDANGIANEIQQLIGGGR</sequence>
<evidence type="ECO:0000313" key="3">
    <source>
        <dbReference type="EMBL" id="NKE72389.1"/>
    </source>
</evidence>
<dbReference type="EMBL" id="VTOW01000003">
    <property type="protein sequence ID" value="NKE72389.1"/>
    <property type="molecule type" value="Genomic_DNA"/>
</dbReference>
<accession>A0A7X6DS82</accession>
<dbReference type="Proteomes" id="UP000534783">
    <property type="component" value="Unassembled WGS sequence"/>
</dbReference>
<organism evidence="3 4">
    <name type="scientific">Candidatus Manganitrophus noduliformans</name>
    <dbReference type="NCBI Taxonomy" id="2606439"/>
    <lineage>
        <taxon>Bacteria</taxon>
        <taxon>Pseudomonadati</taxon>
        <taxon>Nitrospirota</taxon>
        <taxon>Nitrospiria</taxon>
        <taxon>Candidatus Troglogloeales</taxon>
        <taxon>Candidatus Manganitrophaceae</taxon>
        <taxon>Candidatus Manganitrophus</taxon>
    </lineage>
</organism>
<dbReference type="PANTHER" id="PTHR38033:SF1">
    <property type="entry name" value="DOTU FAMILY TYPE IV_VI SECRETION SYSTEM PROTEIN"/>
    <property type="match status" value="1"/>
</dbReference>
<evidence type="ECO:0000313" key="4">
    <source>
        <dbReference type="Proteomes" id="UP000534783"/>
    </source>
</evidence>
<keyword evidence="1" id="KW-0812">Transmembrane</keyword>
<protein>
    <submittedName>
        <fullName evidence="3">DotU family type IV/VI secretion system protein</fullName>
    </submittedName>
</protein>
<reference evidence="3 4" key="1">
    <citation type="journal article" date="2020" name="Nature">
        <title>Bacterial chemolithoautotrophy via manganese oxidation.</title>
        <authorList>
            <person name="Yu H."/>
            <person name="Leadbetter J.R."/>
        </authorList>
    </citation>
    <scope>NUCLEOTIDE SEQUENCE [LARGE SCALE GENOMIC DNA]</scope>
    <source>
        <strain evidence="3 4">Mn-1</strain>
    </source>
</reference>
<dbReference type="AlphaFoldDB" id="A0A7X6DS82"/>
<gene>
    <name evidence="3" type="ORF">MNODULE_16685</name>
</gene>
<dbReference type="NCBIfam" id="TIGR03349">
    <property type="entry name" value="IV_VI_DotU"/>
    <property type="match status" value="1"/>
</dbReference>
<feature type="transmembrane region" description="Helical" evidence="1">
    <location>
        <begin position="191"/>
        <end position="212"/>
    </location>
</feature>
<evidence type="ECO:0000259" key="2">
    <source>
        <dbReference type="Pfam" id="PF09850"/>
    </source>
</evidence>
<keyword evidence="4" id="KW-1185">Reference proteome</keyword>
<dbReference type="Gene3D" id="1.25.40.590">
    <property type="entry name" value="Type IV / VI secretion system, DotU"/>
    <property type="match status" value="1"/>
</dbReference>
<dbReference type="RefSeq" id="WP_168061970.1">
    <property type="nucleotide sequence ID" value="NZ_VTOW01000003.1"/>
</dbReference>
<dbReference type="InterPro" id="IPR038522">
    <property type="entry name" value="T4/T6SS_DotU_sf"/>
</dbReference>
<evidence type="ECO:0000256" key="1">
    <source>
        <dbReference type="SAM" id="Phobius"/>
    </source>
</evidence>
<proteinExistence type="predicted"/>
<dbReference type="NCBIfam" id="NF038228">
    <property type="entry name" value="IcmH_DotU_IVB"/>
    <property type="match status" value="1"/>
</dbReference>
<dbReference type="PANTHER" id="PTHR38033">
    <property type="entry name" value="MEMBRANE PROTEIN-RELATED"/>
    <property type="match status" value="1"/>
</dbReference>
<dbReference type="InterPro" id="IPR017732">
    <property type="entry name" value="T4/T6SS_DotU"/>
</dbReference>
<keyword evidence="1" id="KW-1133">Transmembrane helix</keyword>
<comment type="caution">
    <text evidence="3">The sequence shown here is derived from an EMBL/GenBank/DDBJ whole genome shotgun (WGS) entry which is preliminary data.</text>
</comment>
<feature type="domain" description="Type IV / VI secretion system DotU" evidence="2">
    <location>
        <begin position="12"/>
        <end position="210"/>
    </location>
</feature>